<reference evidence="2 4" key="1">
    <citation type="journal article" date="2012" name="Nature">
        <title>Algal genomes reveal evolutionary mosaicism and the fate of nucleomorphs.</title>
        <authorList>
            <consortium name="DOE Joint Genome Institute"/>
            <person name="Curtis B.A."/>
            <person name="Tanifuji G."/>
            <person name="Burki F."/>
            <person name="Gruber A."/>
            <person name="Irimia M."/>
            <person name="Maruyama S."/>
            <person name="Arias M.C."/>
            <person name="Ball S.G."/>
            <person name="Gile G.H."/>
            <person name="Hirakawa Y."/>
            <person name="Hopkins J.F."/>
            <person name="Kuo A."/>
            <person name="Rensing S.A."/>
            <person name="Schmutz J."/>
            <person name="Symeonidi A."/>
            <person name="Elias M."/>
            <person name="Eveleigh R.J."/>
            <person name="Herman E.K."/>
            <person name="Klute M.J."/>
            <person name="Nakayama T."/>
            <person name="Obornik M."/>
            <person name="Reyes-Prieto A."/>
            <person name="Armbrust E.V."/>
            <person name="Aves S.J."/>
            <person name="Beiko R.G."/>
            <person name="Coutinho P."/>
            <person name="Dacks J.B."/>
            <person name="Durnford D.G."/>
            <person name="Fast N.M."/>
            <person name="Green B.R."/>
            <person name="Grisdale C.J."/>
            <person name="Hempel F."/>
            <person name="Henrissat B."/>
            <person name="Hoppner M.P."/>
            <person name="Ishida K."/>
            <person name="Kim E."/>
            <person name="Koreny L."/>
            <person name="Kroth P.G."/>
            <person name="Liu Y."/>
            <person name="Malik S.B."/>
            <person name="Maier U.G."/>
            <person name="McRose D."/>
            <person name="Mock T."/>
            <person name="Neilson J.A."/>
            <person name="Onodera N.T."/>
            <person name="Poole A.M."/>
            <person name="Pritham E.J."/>
            <person name="Richards T.A."/>
            <person name="Rocap G."/>
            <person name="Roy S.W."/>
            <person name="Sarai C."/>
            <person name="Schaack S."/>
            <person name="Shirato S."/>
            <person name="Slamovits C.H."/>
            <person name="Spencer D.F."/>
            <person name="Suzuki S."/>
            <person name="Worden A.Z."/>
            <person name="Zauner S."/>
            <person name="Barry K."/>
            <person name="Bell C."/>
            <person name="Bharti A.K."/>
            <person name="Crow J.A."/>
            <person name="Grimwood J."/>
            <person name="Kramer R."/>
            <person name="Lindquist E."/>
            <person name="Lucas S."/>
            <person name="Salamov A."/>
            <person name="McFadden G.I."/>
            <person name="Lane C.E."/>
            <person name="Keeling P.J."/>
            <person name="Gray M.W."/>
            <person name="Grigoriev I.V."/>
            <person name="Archibald J.M."/>
        </authorList>
    </citation>
    <scope>NUCLEOTIDE SEQUENCE</scope>
    <source>
        <strain evidence="2 4">CCMP2712</strain>
    </source>
</reference>
<dbReference type="Proteomes" id="UP000011087">
    <property type="component" value="Unassembled WGS sequence"/>
</dbReference>
<dbReference type="RefSeq" id="XP_005820460.1">
    <property type="nucleotide sequence ID" value="XM_005820403.1"/>
</dbReference>
<name>L1ICB3_GUITC</name>
<evidence type="ECO:0000256" key="1">
    <source>
        <dbReference type="SAM" id="MobiDB-lite"/>
    </source>
</evidence>
<keyword evidence="4" id="KW-1185">Reference proteome</keyword>
<dbReference type="GeneID" id="17290207"/>
<proteinExistence type="predicted"/>
<dbReference type="EMBL" id="JH993140">
    <property type="protein sequence ID" value="EKX33480.1"/>
    <property type="molecule type" value="Genomic_DNA"/>
</dbReference>
<evidence type="ECO:0000313" key="2">
    <source>
        <dbReference type="EMBL" id="EKX33480.1"/>
    </source>
</evidence>
<accession>L1ICB3</accession>
<protein>
    <submittedName>
        <fullName evidence="2 3">Uncharacterized protein</fullName>
    </submittedName>
</protein>
<dbReference type="HOGENOM" id="CLU_2547378_0_0_1"/>
<dbReference type="EnsemblProtists" id="EKX33480">
    <property type="protein sequence ID" value="EKX33480"/>
    <property type="gene ID" value="GUITHDRAFT_156028"/>
</dbReference>
<gene>
    <name evidence="2" type="ORF">GUITHDRAFT_156028</name>
</gene>
<reference evidence="3" key="3">
    <citation type="submission" date="2015-06" db="UniProtKB">
        <authorList>
            <consortium name="EnsemblProtists"/>
        </authorList>
    </citation>
    <scope>IDENTIFICATION</scope>
</reference>
<evidence type="ECO:0000313" key="4">
    <source>
        <dbReference type="Proteomes" id="UP000011087"/>
    </source>
</evidence>
<organism evidence="2">
    <name type="scientific">Guillardia theta (strain CCMP2712)</name>
    <name type="common">Cryptophyte</name>
    <dbReference type="NCBI Taxonomy" id="905079"/>
    <lineage>
        <taxon>Eukaryota</taxon>
        <taxon>Cryptophyceae</taxon>
        <taxon>Pyrenomonadales</taxon>
        <taxon>Geminigeraceae</taxon>
        <taxon>Guillardia</taxon>
    </lineage>
</organism>
<sequence>MDQAPEAVKYANQTKAIIPQRDTRGSVQGGVVHPSEGGRESPTSSNQCHEMTMIFMVDLSNSHQERTELQIITRHLELFFANK</sequence>
<dbReference type="AlphaFoldDB" id="L1ICB3"/>
<dbReference type="KEGG" id="gtt:GUITHDRAFT_156028"/>
<dbReference type="PaxDb" id="55529-EKX33480"/>
<reference evidence="4" key="2">
    <citation type="submission" date="2012-11" db="EMBL/GenBank/DDBJ databases">
        <authorList>
            <person name="Kuo A."/>
            <person name="Curtis B.A."/>
            <person name="Tanifuji G."/>
            <person name="Burki F."/>
            <person name="Gruber A."/>
            <person name="Irimia M."/>
            <person name="Maruyama S."/>
            <person name="Arias M.C."/>
            <person name="Ball S.G."/>
            <person name="Gile G.H."/>
            <person name="Hirakawa Y."/>
            <person name="Hopkins J.F."/>
            <person name="Rensing S.A."/>
            <person name="Schmutz J."/>
            <person name="Symeonidi A."/>
            <person name="Elias M."/>
            <person name="Eveleigh R.J."/>
            <person name="Herman E.K."/>
            <person name="Klute M.J."/>
            <person name="Nakayama T."/>
            <person name="Obornik M."/>
            <person name="Reyes-Prieto A."/>
            <person name="Armbrust E.V."/>
            <person name="Aves S.J."/>
            <person name="Beiko R.G."/>
            <person name="Coutinho P."/>
            <person name="Dacks J.B."/>
            <person name="Durnford D.G."/>
            <person name="Fast N.M."/>
            <person name="Green B.R."/>
            <person name="Grisdale C."/>
            <person name="Hempe F."/>
            <person name="Henrissat B."/>
            <person name="Hoppner M.P."/>
            <person name="Ishida K.-I."/>
            <person name="Kim E."/>
            <person name="Koreny L."/>
            <person name="Kroth P.G."/>
            <person name="Liu Y."/>
            <person name="Malik S.-B."/>
            <person name="Maier U.G."/>
            <person name="McRose D."/>
            <person name="Mock T."/>
            <person name="Neilson J.A."/>
            <person name="Onodera N.T."/>
            <person name="Poole A.M."/>
            <person name="Pritham E.J."/>
            <person name="Richards T.A."/>
            <person name="Rocap G."/>
            <person name="Roy S.W."/>
            <person name="Sarai C."/>
            <person name="Schaack S."/>
            <person name="Shirato S."/>
            <person name="Slamovits C.H."/>
            <person name="Spencer D.F."/>
            <person name="Suzuki S."/>
            <person name="Worden A.Z."/>
            <person name="Zauner S."/>
            <person name="Barry K."/>
            <person name="Bell C."/>
            <person name="Bharti A.K."/>
            <person name="Crow J.A."/>
            <person name="Grimwood J."/>
            <person name="Kramer R."/>
            <person name="Lindquist E."/>
            <person name="Lucas S."/>
            <person name="Salamov A."/>
            <person name="McFadden G.I."/>
            <person name="Lane C.E."/>
            <person name="Keeling P.J."/>
            <person name="Gray M.W."/>
            <person name="Grigoriev I.V."/>
            <person name="Archibald J.M."/>
        </authorList>
    </citation>
    <scope>NUCLEOTIDE SEQUENCE</scope>
    <source>
        <strain evidence="4">CCMP2712</strain>
    </source>
</reference>
<evidence type="ECO:0000313" key="3">
    <source>
        <dbReference type="EnsemblProtists" id="EKX33480"/>
    </source>
</evidence>
<feature type="region of interest" description="Disordered" evidence="1">
    <location>
        <begin position="1"/>
        <end position="46"/>
    </location>
</feature>